<proteinExistence type="predicted"/>
<feature type="coiled-coil region" evidence="1">
    <location>
        <begin position="405"/>
        <end position="432"/>
    </location>
</feature>
<evidence type="ECO:0000313" key="4">
    <source>
        <dbReference type="EMBL" id="CZR54725.1"/>
    </source>
</evidence>
<dbReference type="InterPro" id="IPR045518">
    <property type="entry name" value="2EXR"/>
</dbReference>
<gene>
    <name evidence="4" type="ORF">PAC_04609</name>
</gene>
<dbReference type="OrthoDB" id="3565000at2759"/>
<keyword evidence="1" id="KW-0175">Coiled coil</keyword>
<evidence type="ECO:0000256" key="2">
    <source>
        <dbReference type="SAM" id="MobiDB-lite"/>
    </source>
</evidence>
<feature type="domain" description="2EXR" evidence="3">
    <location>
        <begin position="118"/>
        <end position="218"/>
    </location>
</feature>
<feature type="region of interest" description="Disordered" evidence="2">
    <location>
        <begin position="1"/>
        <end position="96"/>
    </location>
</feature>
<feature type="compositionally biased region" description="Acidic residues" evidence="2">
    <location>
        <begin position="58"/>
        <end position="72"/>
    </location>
</feature>
<name>A0A1L7WPM9_9HELO</name>
<dbReference type="Pfam" id="PF20150">
    <property type="entry name" value="2EXR"/>
    <property type="match status" value="1"/>
</dbReference>
<sequence length="449" mass="50945">MNGISHSLAKLRLDERSTAVTGGEKSQPSDTLAQLPEADGKDQMTVSIQPFGERQSDGDSESQEEFVTEVEEQPASQEPTEIEAQTESETRTEGDGQFNEGIQIDFAAPSVKTSAHDWEQHAQHPHIIELQSKIRTSNRRDSVNQDSFQDWVRVSAPSRQPPAILHVCEEARLEALKHYSLTNFETVSTPRRTILDWRYNAKLEEPEQAVYYNPKFDINIVIPRVAASVDVNKVPHLTAMRVLQGENPTIREGIKEITFVVPSYLWIEECNFDPEACFGPTEFTGVDREQQSVHSTLQRLIKRVRRKHGGHCGLLKDDINNWKGDRIPSFAFKSLQPTPEPGKAYESMYIPEEAPLNNDNWLTLREIEARTGCMIKTELADVDAYEELWGSPDYEIGFYGTPDVVEEARGLVKEALGRIARAQKEKEEARRHITFGSPLKSRANDTDWW</sequence>
<dbReference type="Proteomes" id="UP000184330">
    <property type="component" value="Unassembled WGS sequence"/>
</dbReference>
<dbReference type="PANTHER" id="PTHR35910:SF6">
    <property type="entry name" value="2EXR DOMAIN-CONTAINING PROTEIN"/>
    <property type="match status" value="1"/>
</dbReference>
<organism evidence="4 5">
    <name type="scientific">Phialocephala subalpina</name>
    <dbReference type="NCBI Taxonomy" id="576137"/>
    <lineage>
        <taxon>Eukaryota</taxon>
        <taxon>Fungi</taxon>
        <taxon>Dikarya</taxon>
        <taxon>Ascomycota</taxon>
        <taxon>Pezizomycotina</taxon>
        <taxon>Leotiomycetes</taxon>
        <taxon>Helotiales</taxon>
        <taxon>Mollisiaceae</taxon>
        <taxon>Phialocephala</taxon>
        <taxon>Phialocephala fortinii species complex</taxon>
    </lineage>
</organism>
<reference evidence="4 5" key="1">
    <citation type="submission" date="2016-03" db="EMBL/GenBank/DDBJ databases">
        <authorList>
            <person name="Ploux O."/>
        </authorList>
    </citation>
    <scope>NUCLEOTIDE SEQUENCE [LARGE SCALE GENOMIC DNA]</scope>
    <source>
        <strain evidence="4 5">UAMH 11012</strain>
    </source>
</reference>
<feature type="compositionally biased region" description="Polar residues" evidence="2">
    <location>
        <begin position="18"/>
        <end position="32"/>
    </location>
</feature>
<protein>
    <recommendedName>
        <fullName evidence="3">2EXR domain-containing protein</fullName>
    </recommendedName>
</protein>
<dbReference type="PANTHER" id="PTHR35910">
    <property type="entry name" value="2EXR DOMAIN-CONTAINING PROTEIN"/>
    <property type="match status" value="1"/>
</dbReference>
<evidence type="ECO:0000259" key="3">
    <source>
        <dbReference type="Pfam" id="PF20150"/>
    </source>
</evidence>
<accession>A0A1L7WPM9</accession>
<evidence type="ECO:0000313" key="5">
    <source>
        <dbReference type="Proteomes" id="UP000184330"/>
    </source>
</evidence>
<dbReference type="EMBL" id="FJOG01000005">
    <property type="protein sequence ID" value="CZR54725.1"/>
    <property type="molecule type" value="Genomic_DNA"/>
</dbReference>
<keyword evidence="5" id="KW-1185">Reference proteome</keyword>
<evidence type="ECO:0000256" key="1">
    <source>
        <dbReference type="SAM" id="Coils"/>
    </source>
</evidence>
<dbReference type="AlphaFoldDB" id="A0A1L7WPM9"/>